<feature type="transmembrane region" description="Helical" evidence="1">
    <location>
        <begin position="138"/>
        <end position="157"/>
    </location>
</feature>
<evidence type="ECO:0000256" key="1">
    <source>
        <dbReference type="SAM" id="Phobius"/>
    </source>
</evidence>
<dbReference type="Proteomes" id="UP001272242">
    <property type="component" value="Unassembled WGS sequence"/>
</dbReference>
<proteinExistence type="predicted"/>
<keyword evidence="1" id="KW-0472">Membrane</keyword>
<dbReference type="RefSeq" id="WP_320688764.1">
    <property type="nucleotide sequence ID" value="NZ_JAXBLV010000213.1"/>
</dbReference>
<feature type="domain" description="DUF3592" evidence="2">
    <location>
        <begin position="55"/>
        <end position="132"/>
    </location>
</feature>
<keyword evidence="1" id="KW-0812">Transmembrane</keyword>
<dbReference type="EMBL" id="JAXBLV010000213">
    <property type="protein sequence ID" value="MDY3562435.1"/>
    <property type="molecule type" value="Genomic_DNA"/>
</dbReference>
<protein>
    <submittedName>
        <fullName evidence="3">DUF3592 domain-containing protein</fullName>
    </submittedName>
</protein>
<gene>
    <name evidence="3" type="ORF">R5W23_003901</name>
</gene>
<feature type="transmembrane region" description="Helical" evidence="1">
    <location>
        <begin position="188"/>
        <end position="208"/>
    </location>
</feature>
<dbReference type="Pfam" id="PF12158">
    <property type="entry name" value="DUF3592"/>
    <property type="match status" value="1"/>
</dbReference>
<feature type="transmembrane region" description="Helical" evidence="1">
    <location>
        <begin position="215"/>
        <end position="234"/>
    </location>
</feature>
<accession>A0ABU5F4F7</accession>
<comment type="caution">
    <text evidence="3">The sequence shown here is derived from an EMBL/GenBank/DDBJ whole genome shotgun (WGS) entry which is preliminary data.</text>
</comment>
<keyword evidence="4" id="KW-1185">Reference proteome</keyword>
<evidence type="ECO:0000259" key="2">
    <source>
        <dbReference type="Pfam" id="PF12158"/>
    </source>
</evidence>
<sequence length="335" mass="36985">MTDTPVREQSPLPRGCAHVFLVVFVLCWTGTVLTADGKFGRVLYRQARAEGFPRAEGTITQSTVEQGESSRLNIAYSYEVNGQIYTGTRYWYGGVSNSSNWQRACDELPVGARVLVAYDPADPSDAVLRPGLFEPHTVLIWFFTPFNIVMLAGWLILARGERPAFGPHVFTVTPNGVRTRLPGLNRTGAFAGTLLGISFVGSFVWGCGCGFNPPLLLSGYGYLAAIAFAVWVAIRHVTPVLEVNQLERVVQIVTGRKPVVVPFEAVREIRILHEETLDSDAADGKDHKYHCELRHTNTNEDSWVRIATYNEPASAEGLAMWLRGEVGHPEQPKAK</sequence>
<keyword evidence="1" id="KW-1133">Transmembrane helix</keyword>
<feature type="transmembrane region" description="Helical" evidence="1">
    <location>
        <begin position="12"/>
        <end position="35"/>
    </location>
</feature>
<reference evidence="4" key="1">
    <citation type="journal article" date="2023" name="Mar. Drugs">
        <title>Gemmata algarum, a Novel Planctomycete Isolated from an Algal Mat, Displays Antimicrobial Activity.</title>
        <authorList>
            <person name="Kumar G."/>
            <person name="Kallscheuer N."/>
            <person name="Kashif M."/>
            <person name="Ahamad S."/>
            <person name="Jagadeeshwari U."/>
            <person name="Pannikurungottu S."/>
            <person name="Haufschild T."/>
            <person name="Kabuu M."/>
            <person name="Sasikala C."/>
            <person name="Jogler C."/>
            <person name="Ramana C."/>
        </authorList>
    </citation>
    <scope>NUCLEOTIDE SEQUENCE [LARGE SCALE GENOMIC DNA]</scope>
    <source>
        <strain evidence="4">JC673</strain>
    </source>
</reference>
<evidence type="ECO:0000313" key="4">
    <source>
        <dbReference type="Proteomes" id="UP001272242"/>
    </source>
</evidence>
<dbReference type="InterPro" id="IPR021994">
    <property type="entry name" value="DUF3592"/>
</dbReference>
<organism evidence="3 4">
    <name type="scientific">Gemmata algarum</name>
    <dbReference type="NCBI Taxonomy" id="2975278"/>
    <lineage>
        <taxon>Bacteria</taxon>
        <taxon>Pseudomonadati</taxon>
        <taxon>Planctomycetota</taxon>
        <taxon>Planctomycetia</taxon>
        <taxon>Gemmatales</taxon>
        <taxon>Gemmataceae</taxon>
        <taxon>Gemmata</taxon>
    </lineage>
</organism>
<name>A0ABU5F4F7_9BACT</name>
<evidence type="ECO:0000313" key="3">
    <source>
        <dbReference type="EMBL" id="MDY3562435.1"/>
    </source>
</evidence>